<comment type="caution">
    <text evidence="1">The sequence shown here is derived from an EMBL/GenBank/DDBJ whole genome shotgun (WGS) entry which is preliminary data.</text>
</comment>
<dbReference type="EMBL" id="BLRW01000159">
    <property type="protein sequence ID" value="GFP23662.1"/>
    <property type="molecule type" value="Genomic_DNA"/>
</dbReference>
<reference evidence="1 2" key="1">
    <citation type="journal article" date="2020" name="Front. Microbiol.">
        <title>Single-cell genomics of novel Actinobacteria with the Wood-Ljungdahl pathway discovered in a serpentinizing system.</title>
        <authorList>
            <person name="Merino N."/>
            <person name="Kawai M."/>
            <person name="Boyd E.S."/>
            <person name="Colman D.R."/>
            <person name="McGlynn S.E."/>
            <person name="Nealson K.H."/>
            <person name="Kurokawa K."/>
            <person name="Hongoh Y."/>
        </authorList>
    </citation>
    <scope>NUCLEOTIDE SEQUENCE [LARGE SCALE GENOMIC DNA]</scope>
    <source>
        <strain evidence="1 2">S09_30</strain>
    </source>
</reference>
<sequence>DLVQEEPLFSEPLPLHENIRGSRYYSEGGGQ</sequence>
<evidence type="ECO:0000313" key="1">
    <source>
        <dbReference type="EMBL" id="GFP23662.1"/>
    </source>
</evidence>
<protein>
    <submittedName>
        <fullName evidence="1">Uncharacterized protein</fullName>
    </submittedName>
</protein>
<gene>
    <name evidence="1" type="ORF">HKBW3S09_01127</name>
</gene>
<dbReference type="Proteomes" id="UP000585609">
    <property type="component" value="Unassembled WGS sequence"/>
</dbReference>
<dbReference type="AlphaFoldDB" id="A0A6V8NTM6"/>
<feature type="non-terminal residue" evidence="1">
    <location>
        <position position="1"/>
    </location>
</feature>
<organism evidence="1 2">
    <name type="scientific">Candidatus Hakubella thermalkaliphila</name>
    <dbReference type="NCBI Taxonomy" id="2754717"/>
    <lineage>
        <taxon>Bacteria</taxon>
        <taxon>Bacillati</taxon>
        <taxon>Actinomycetota</taxon>
        <taxon>Actinomycetota incertae sedis</taxon>
        <taxon>Candidatus Hakubellales</taxon>
        <taxon>Candidatus Hakubellaceae</taxon>
        <taxon>Candidatus Hakubella</taxon>
    </lineage>
</organism>
<evidence type="ECO:0000313" key="2">
    <source>
        <dbReference type="Proteomes" id="UP000585609"/>
    </source>
</evidence>
<name>A0A6V8NTM6_9ACTN</name>
<proteinExistence type="predicted"/>
<accession>A0A6V8NTM6</accession>